<dbReference type="CAZy" id="GT4">
    <property type="family name" value="Glycosyltransferase Family 4"/>
</dbReference>
<dbReference type="PANTHER" id="PTHR45947:SF3">
    <property type="entry name" value="SULFOQUINOVOSYL TRANSFERASE SQD2"/>
    <property type="match status" value="1"/>
</dbReference>
<dbReference type="HOGENOM" id="CLU_042257_1_0_7"/>
<reference evidence="3 4" key="1">
    <citation type="submission" date="2009-01" db="EMBL/GenBank/DDBJ databases">
        <title>Complete sequence of Geobacter sp. FRC-32.</title>
        <authorList>
            <consortium name="US DOE Joint Genome Institute"/>
            <person name="Lucas S."/>
            <person name="Copeland A."/>
            <person name="Lapidus A."/>
            <person name="Glavina del Rio T."/>
            <person name="Dalin E."/>
            <person name="Tice H."/>
            <person name="Bruce D."/>
            <person name="Goodwin L."/>
            <person name="Pitluck S."/>
            <person name="Saunders E."/>
            <person name="Brettin T."/>
            <person name="Detter J.C."/>
            <person name="Han C."/>
            <person name="Larimer F."/>
            <person name="Land M."/>
            <person name="Hauser L."/>
            <person name="Kyrpides N."/>
            <person name="Ovchinnikova G."/>
            <person name="Kostka J."/>
            <person name="Richardson P."/>
        </authorList>
    </citation>
    <scope>NUCLEOTIDE SEQUENCE [LARGE SCALE GENOMIC DNA]</scope>
    <source>
        <strain evidence="4">DSM 22248 / JCM 15807 / FRC-32</strain>
    </source>
</reference>
<keyword evidence="3" id="KW-0808">Transferase</keyword>
<dbReference type="Gene3D" id="3.40.50.2000">
    <property type="entry name" value="Glycogen Phosphorylase B"/>
    <property type="match status" value="2"/>
</dbReference>
<evidence type="ECO:0000313" key="3">
    <source>
        <dbReference type="EMBL" id="ACM20280.1"/>
    </source>
</evidence>
<gene>
    <name evidence="3" type="ordered locus">Geob_1923</name>
</gene>
<feature type="domain" description="Glycosyl transferase family 1" evidence="1">
    <location>
        <begin position="169"/>
        <end position="296"/>
    </location>
</feature>
<dbReference type="Proteomes" id="UP000007721">
    <property type="component" value="Chromosome"/>
</dbReference>
<organism evidence="3 4">
    <name type="scientific">Geotalea daltonii (strain DSM 22248 / JCM 15807 / FRC-32)</name>
    <name type="common">Geobacter daltonii</name>
    <dbReference type="NCBI Taxonomy" id="316067"/>
    <lineage>
        <taxon>Bacteria</taxon>
        <taxon>Pseudomonadati</taxon>
        <taxon>Thermodesulfobacteriota</taxon>
        <taxon>Desulfuromonadia</taxon>
        <taxon>Geobacterales</taxon>
        <taxon>Geobacteraceae</taxon>
        <taxon>Geotalea</taxon>
    </lineage>
</organism>
<dbReference type="InterPro" id="IPR050194">
    <property type="entry name" value="Glycosyltransferase_grp1"/>
</dbReference>
<dbReference type="SUPFAM" id="SSF53756">
    <property type="entry name" value="UDP-Glycosyltransferase/glycogen phosphorylase"/>
    <property type="match status" value="1"/>
</dbReference>
<dbReference type="eggNOG" id="COG0438">
    <property type="taxonomic scope" value="Bacteria"/>
</dbReference>
<name>B9M814_GEODF</name>
<dbReference type="Pfam" id="PF13439">
    <property type="entry name" value="Glyco_transf_4"/>
    <property type="match status" value="1"/>
</dbReference>
<dbReference type="InterPro" id="IPR001296">
    <property type="entry name" value="Glyco_trans_1"/>
</dbReference>
<dbReference type="OrthoDB" id="9786172at2"/>
<evidence type="ECO:0000259" key="2">
    <source>
        <dbReference type="Pfam" id="PF13439"/>
    </source>
</evidence>
<dbReference type="CDD" id="cd03802">
    <property type="entry name" value="GT4_AviGT4-like"/>
    <property type="match status" value="1"/>
</dbReference>
<dbReference type="PANTHER" id="PTHR45947">
    <property type="entry name" value="SULFOQUINOVOSYL TRANSFERASE SQD2"/>
    <property type="match status" value="1"/>
</dbReference>
<dbReference type="GO" id="GO:0016757">
    <property type="term" value="F:glycosyltransferase activity"/>
    <property type="evidence" value="ECO:0007669"/>
    <property type="project" value="InterPro"/>
</dbReference>
<feature type="domain" description="Glycosyltransferase subfamily 4-like N-terminal" evidence="2">
    <location>
        <begin position="18"/>
        <end position="126"/>
    </location>
</feature>
<dbReference type="RefSeq" id="WP_012647009.1">
    <property type="nucleotide sequence ID" value="NC_011979.1"/>
</dbReference>
<dbReference type="Pfam" id="PF00534">
    <property type="entry name" value="Glycos_transf_1"/>
    <property type="match status" value="1"/>
</dbReference>
<dbReference type="EMBL" id="CP001390">
    <property type="protein sequence ID" value="ACM20280.1"/>
    <property type="molecule type" value="Genomic_DNA"/>
</dbReference>
<dbReference type="KEGG" id="geo:Geob_1923"/>
<dbReference type="STRING" id="316067.Geob_1923"/>
<evidence type="ECO:0000259" key="1">
    <source>
        <dbReference type="Pfam" id="PF00534"/>
    </source>
</evidence>
<proteinExistence type="predicted"/>
<accession>B9M814</accession>
<evidence type="ECO:0000313" key="4">
    <source>
        <dbReference type="Proteomes" id="UP000007721"/>
    </source>
</evidence>
<keyword evidence="4" id="KW-1185">Reference proteome</keyword>
<protein>
    <submittedName>
        <fullName evidence="3">Glycosyltransferase</fullName>
    </submittedName>
</protein>
<dbReference type="InterPro" id="IPR028098">
    <property type="entry name" value="Glyco_trans_4-like_N"/>
</dbReference>
<dbReference type="AlphaFoldDB" id="B9M814"/>
<sequence>MRIAQVSPLYERVPPLYYGGTERIVAYLTDALLAMGHDVTLFASGDSITAARLVPCSKNSLRLDKNCVDPIPHHLLMLEQVMRRAEEFDIIHFHTDYFHFPFSRRYGYPGVTTLHGRLDIPDLVPLYREYSEIPVVSISDAQRRPLPWINWTGTVHHGLPPDLLPYTEQTKNYLAFLGRISPEKGLDVAIAIAEQSGIKLKVAAKVDKENLDYYESVIRPLMNSPWVEYVGEIGEEEKKAFLGEALALVFPIDWEEPFGLVMIESMACGTPVIAFGRGSVPEVVKDGVSGYVVKGIGEAVAAVADIGSISRRGCRRYFEEHFVARRMAADYLNIYEDIIEGIAASKTKPLKNVVLPRHGMMGVGQNG</sequence>